<dbReference type="AlphaFoldDB" id="A0AAD7CX10"/>
<gene>
    <name evidence="2" type="ORF">B0H17DRAFT_263860</name>
</gene>
<evidence type="ECO:0000313" key="2">
    <source>
        <dbReference type="EMBL" id="KAJ7666423.1"/>
    </source>
</evidence>
<evidence type="ECO:0000313" key="3">
    <source>
        <dbReference type="Proteomes" id="UP001221757"/>
    </source>
</evidence>
<accession>A0AAD7CX10</accession>
<dbReference type="EMBL" id="JARKIE010000209">
    <property type="protein sequence ID" value="KAJ7666423.1"/>
    <property type="molecule type" value="Genomic_DNA"/>
</dbReference>
<name>A0AAD7CX10_MYCRO</name>
<proteinExistence type="predicted"/>
<keyword evidence="3" id="KW-1185">Reference proteome</keyword>
<comment type="caution">
    <text evidence="2">The sequence shown here is derived from an EMBL/GenBank/DDBJ whole genome shotgun (WGS) entry which is preliminary data.</text>
</comment>
<protein>
    <submittedName>
        <fullName evidence="2">Uncharacterized protein</fullName>
    </submittedName>
</protein>
<evidence type="ECO:0000256" key="1">
    <source>
        <dbReference type="SAM" id="MobiDB-lite"/>
    </source>
</evidence>
<organism evidence="2 3">
    <name type="scientific">Mycena rosella</name>
    <name type="common">Pink bonnet</name>
    <name type="synonym">Agaricus rosellus</name>
    <dbReference type="NCBI Taxonomy" id="1033263"/>
    <lineage>
        <taxon>Eukaryota</taxon>
        <taxon>Fungi</taxon>
        <taxon>Dikarya</taxon>
        <taxon>Basidiomycota</taxon>
        <taxon>Agaricomycotina</taxon>
        <taxon>Agaricomycetes</taxon>
        <taxon>Agaricomycetidae</taxon>
        <taxon>Agaricales</taxon>
        <taxon>Marasmiineae</taxon>
        <taxon>Mycenaceae</taxon>
        <taxon>Mycena</taxon>
    </lineage>
</organism>
<feature type="region of interest" description="Disordered" evidence="1">
    <location>
        <begin position="141"/>
        <end position="162"/>
    </location>
</feature>
<dbReference type="Proteomes" id="UP001221757">
    <property type="component" value="Unassembled WGS sequence"/>
</dbReference>
<reference evidence="2" key="1">
    <citation type="submission" date="2023-03" db="EMBL/GenBank/DDBJ databases">
        <title>Massive genome expansion in bonnet fungi (Mycena s.s.) driven by repeated elements and novel gene families across ecological guilds.</title>
        <authorList>
            <consortium name="Lawrence Berkeley National Laboratory"/>
            <person name="Harder C.B."/>
            <person name="Miyauchi S."/>
            <person name="Viragh M."/>
            <person name="Kuo A."/>
            <person name="Thoen E."/>
            <person name="Andreopoulos B."/>
            <person name="Lu D."/>
            <person name="Skrede I."/>
            <person name="Drula E."/>
            <person name="Henrissat B."/>
            <person name="Morin E."/>
            <person name="Kohler A."/>
            <person name="Barry K."/>
            <person name="LaButti K."/>
            <person name="Morin E."/>
            <person name="Salamov A."/>
            <person name="Lipzen A."/>
            <person name="Mereny Z."/>
            <person name="Hegedus B."/>
            <person name="Baldrian P."/>
            <person name="Stursova M."/>
            <person name="Weitz H."/>
            <person name="Taylor A."/>
            <person name="Grigoriev I.V."/>
            <person name="Nagy L.G."/>
            <person name="Martin F."/>
            <person name="Kauserud H."/>
        </authorList>
    </citation>
    <scope>NUCLEOTIDE SEQUENCE</scope>
    <source>
        <strain evidence="2">CBHHK067</strain>
    </source>
</reference>
<sequence length="162" mass="18668">MKKEGNSESPYPVLTRHFLLRSVFLGYSMSWSILTFHERPDHRLLSMRSSQFRIWDRSGTRQRLSYLPISDHERVAPFTSLAIRLICSNRGDLSRFQRLAKRRESTMFTTPSCTSNVGDYSLRRFEASARRDQETQVECGFSSRGAASKSGPGCYRNSGHYT</sequence>